<keyword evidence="2 4" id="KW-0808">Transferase</keyword>
<dbReference type="Pfam" id="PF01648">
    <property type="entry name" value="ACPS"/>
    <property type="match status" value="1"/>
</dbReference>
<organism evidence="4 5">
    <name type="scientific">Pseudomonas syringae</name>
    <dbReference type="NCBI Taxonomy" id="317"/>
    <lineage>
        <taxon>Bacteria</taxon>
        <taxon>Pseudomonadati</taxon>
        <taxon>Pseudomonadota</taxon>
        <taxon>Gammaproteobacteria</taxon>
        <taxon>Pseudomonadales</taxon>
        <taxon>Pseudomonadaceae</taxon>
        <taxon>Pseudomonas</taxon>
    </lineage>
</organism>
<dbReference type="GO" id="GO:0000287">
    <property type="term" value="F:magnesium ion binding"/>
    <property type="evidence" value="ECO:0007669"/>
    <property type="project" value="InterPro"/>
</dbReference>
<dbReference type="GO" id="GO:0005829">
    <property type="term" value="C:cytosol"/>
    <property type="evidence" value="ECO:0007669"/>
    <property type="project" value="TreeGrafter"/>
</dbReference>
<dbReference type="PANTHER" id="PTHR12215:SF10">
    <property type="entry name" value="L-AMINOADIPATE-SEMIALDEHYDE DEHYDROGENASE-PHOSPHOPANTETHEINYL TRANSFERASE"/>
    <property type="match status" value="1"/>
</dbReference>
<evidence type="ECO:0000256" key="2">
    <source>
        <dbReference type="ARBA" id="ARBA00022679"/>
    </source>
</evidence>
<dbReference type="InterPro" id="IPR008278">
    <property type="entry name" value="4-PPantetheinyl_Trfase_dom"/>
</dbReference>
<comment type="similarity">
    <text evidence="1">Belongs to the P-Pant transferase superfamily. Gsp/Sfp/HetI/AcpT family.</text>
</comment>
<feature type="domain" description="4'-phosphopantetheinyl transferase" evidence="3">
    <location>
        <begin position="103"/>
        <end position="177"/>
    </location>
</feature>
<evidence type="ECO:0000313" key="5">
    <source>
        <dbReference type="Proteomes" id="UP000036955"/>
    </source>
</evidence>
<dbReference type="InterPro" id="IPR037143">
    <property type="entry name" value="4-PPantetheinyl_Trfase_dom_sf"/>
</dbReference>
<accession>A0A0L1MM16</accession>
<comment type="caution">
    <text evidence="4">The sequence shown here is derived from an EMBL/GenBank/DDBJ whole genome shotgun (WGS) entry which is preliminary data.</text>
</comment>
<dbReference type="GO" id="GO:0008897">
    <property type="term" value="F:holo-[acyl-carrier-protein] synthase activity"/>
    <property type="evidence" value="ECO:0007669"/>
    <property type="project" value="InterPro"/>
</dbReference>
<evidence type="ECO:0000313" key="4">
    <source>
        <dbReference type="EMBL" id="KNH29542.1"/>
    </source>
</evidence>
<name>A0A0L1MM16_PSESX</name>
<dbReference type="AlphaFoldDB" id="A0A0L1MM16"/>
<proteinExistence type="inferred from homology"/>
<evidence type="ECO:0000256" key="1">
    <source>
        <dbReference type="ARBA" id="ARBA00010990"/>
    </source>
</evidence>
<sequence length="258" mass="28847">MSRPVAKSPSIYRCNPLPELIEGRGVCLLQHFNDALPEMTVRQRAQRWLHQVLAAYLAIPVDQVRIARTATGKPWLPEYTWLRFNLSHSAHSAAIALCREYEVGVDLERISGKVAVKKAIAQRFFHADEQRWLALDEANYLTRFTQLWSMKEAWLKARGTGLTQPLRSFCVIPQAGASGVAQVMVAPPVSIGQIHYCQVQGEGRFCLAYGAILGSQQPSVQWQLGYHQTESCLFTPAVYEQSEVEISLAKEPVAPVST</sequence>
<gene>
    <name evidence="4" type="ORF">ACS77_02375</name>
</gene>
<dbReference type="Gene3D" id="3.90.470.20">
    <property type="entry name" value="4'-phosphopantetheinyl transferase domain"/>
    <property type="match status" value="2"/>
</dbReference>
<dbReference type="PANTHER" id="PTHR12215">
    <property type="entry name" value="PHOSPHOPANTETHEINE TRANSFERASE"/>
    <property type="match status" value="1"/>
</dbReference>
<reference evidence="4 5" key="1">
    <citation type="submission" date="2015-06" db="EMBL/GenBank/DDBJ databases">
        <authorList>
            <person name="Hoefler B.C."/>
            <person name="Straight P.D."/>
        </authorList>
    </citation>
    <scope>NUCLEOTIDE SEQUENCE [LARGE SCALE GENOMIC DNA]</scope>
    <source>
        <strain evidence="4 5">Riq4</strain>
    </source>
</reference>
<dbReference type="OrthoDB" id="9808281at2"/>
<dbReference type="EMBL" id="LFQK01000004">
    <property type="protein sequence ID" value="KNH29542.1"/>
    <property type="molecule type" value="Genomic_DNA"/>
</dbReference>
<dbReference type="SUPFAM" id="SSF56214">
    <property type="entry name" value="4'-phosphopantetheinyl transferase"/>
    <property type="match status" value="2"/>
</dbReference>
<dbReference type="InterPro" id="IPR050559">
    <property type="entry name" value="P-Pant_transferase_sf"/>
</dbReference>
<protein>
    <submittedName>
        <fullName evidence="4">4-phosphopantetheinyl transferase</fullName>
    </submittedName>
</protein>
<evidence type="ECO:0000259" key="3">
    <source>
        <dbReference type="Pfam" id="PF01648"/>
    </source>
</evidence>
<dbReference type="GO" id="GO:0019878">
    <property type="term" value="P:lysine biosynthetic process via aminoadipic acid"/>
    <property type="evidence" value="ECO:0007669"/>
    <property type="project" value="TreeGrafter"/>
</dbReference>
<dbReference type="Proteomes" id="UP000036955">
    <property type="component" value="Unassembled WGS sequence"/>
</dbReference>